<gene>
    <name evidence="3" type="ORF">K1Y72_07105</name>
</gene>
<dbReference type="Proteomes" id="UP000774570">
    <property type="component" value="Unassembled WGS sequence"/>
</dbReference>
<dbReference type="Gene3D" id="3.40.50.410">
    <property type="entry name" value="von Willebrand factor, type A domain"/>
    <property type="match status" value="1"/>
</dbReference>
<sequence>MTPPAVPPAGRHRSGRTRGGGVLRAAAAALLLALSTSAYVVHVARSCGDGVRTLDVAAAPEIAAAAAAGADAGPCTRVSVRTAAPETVTALLTGRLPGGGPRPDVWLPDSTLWTRQAGVDGRSVASSPIGMTGPGAWRDALAGRVRLRIPDPGRSAVGLAVLMRARTSMDETAFAAAARRLRQGVVPAASATVLSEQAARARRAAFRLPQDGSPVLDYPLVTLRPSAGAARFERSLLGSPVLAAAGFRAPAAGSAPPAARVRAVLQSFDRLALGSRMLSLIDVSAPMAPRLRMIARVSQEGLALQPDDTELGQWVFAGRWRRTVPLGPLGERLGSSTRRQALLGTLAALRAEDGGGTRLYASILAAFHALARGYRPEMVNTVLVFTGGRDADPAGPSLDATVAELRRDYDPARPVQVITVGFGPDVDTAALRRIGEATHGGVYVAERPADIRRIFAQAMARRVCAPSC</sequence>
<keyword evidence="4" id="KW-1185">Reference proteome</keyword>
<dbReference type="InterPro" id="IPR002035">
    <property type="entry name" value="VWF_A"/>
</dbReference>
<feature type="domain" description="VWFA" evidence="2">
    <location>
        <begin position="276"/>
        <end position="459"/>
    </location>
</feature>
<keyword evidence="1" id="KW-0812">Transmembrane</keyword>
<proteinExistence type="predicted"/>
<reference evidence="3 4" key="1">
    <citation type="submission" date="2021-07" db="EMBL/GenBank/DDBJ databases">
        <title>Actinomadura sp. PM05-2 isolated from lichen.</title>
        <authorList>
            <person name="Somphong A."/>
            <person name="Phongsopitanun W."/>
            <person name="Tanasupawat S."/>
            <person name="Peongsungnone V."/>
        </authorList>
    </citation>
    <scope>NUCLEOTIDE SEQUENCE [LARGE SCALE GENOMIC DNA]</scope>
    <source>
        <strain evidence="3 4">PM05-2</strain>
    </source>
</reference>
<dbReference type="EMBL" id="JAIBOA010000003">
    <property type="protein sequence ID" value="MBW8482128.1"/>
    <property type="molecule type" value="Genomic_DNA"/>
</dbReference>
<feature type="transmembrane region" description="Helical" evidence="1">
    <location>
        <begin position="21"/>
        <end position="41"/>
    </location>
</feature>
<comment type="caution">
    <text evidence="3">The sequence shown here is derived from an EMBL/GenBank/DDBJ whole genome shotgun (WGS) entry which is preliminary data.</text>
</comment>
<dbReference type="SUPFAM" id="SSF53300">
    <property type="entry name" value="vWA-like"/>
    <property type="match status" value="1"/>
</dbReference>
<keyword evidence="1" id="KW-0472">Membrane</keyword>
<name>A0ABS7FP23_9ACTN</name>
<evidence type="ECO:0000313" key="3">
    <source>
        <dbReference type="EMBL" id="MBW8482128.1"/>
    </source>
</evidence>
<dbReference type="InterPro" id="IPR036465">
    <property type="entry name" value="vWFA_dom_sf"/>
</dbReference>
<protein>
    <submittedName>
        <fullName evidence="3">Substrate-binding and VWA domain-containing protein</fullName>
    </submittedName>
</protein>
<evidence type="ECO:0000259" key="2">
    <source>
        <dbReference type="PROSITE" id="PS50234"/>
    </source>
</evidence>
<dbReference type="SMART" id="SM00327">
    <property type="entry name" value="VWA"/>
    <property type="match status" value="1"/>
</dbReference>
<keyword evidence="1" id="KW-1133">Transmembrane helix</keyword>
<evidence type="ECO:0000313" key="4">
    <source>
        <dbReference type="Proteomes" id="UP000774570"/>
    </source>
</evidence>
<evidence type="ECO:0000256" key="1">
    <source>
        <dbReference type="SAM" id="Phobius"/>
    </source>
</evidence>
<organism evidence="3 4">
    <name type="scientific">Actinomadura parmotrematis</name>
    <dbReference type="NCBI Taxonomy" id="2864039"/>
    <lineage>
        <taxon>Bacteria</taxon>
        <taxon>Bacillati</taxon>
        <taxon>Actinomycetota</taxon>
        <taxon>Actinomycetes</taxon>
        <taxon>Streptosporangiales</taxon>
        <taxon>Thermomonosporaceae</taxon>
        <taxon>Actinomadura</taxon>
    </lineage>
</organism>
<accession>A0ABS7FP23</accession>
<dbReference type="Pfam" id="PF00092">
    <property type="entry name" value="VWA"/>
    <property type="match status" value="1"/>
</dbReference>
<dbReference type="RefSeq" id="WP_220164401.1">
    <property type="nucleotide sequence ID" value="NZ_JAIBOA010000003.1"/>
</dbReference>
<dbReference type="PROSITE" id="PS50234">
    <property type="entry name" value="VWFA"/>
    <property type="match status" value="1"/>
</dbReference>